<feature type="compositionally biased region" description="Basic and acidic residues" evidence="1">
    <location>
        <begin position="200"/>
        <end position="214"/>
    </location>
</feature>
<gene>
    <name evidence="2" type="ORF">WN51_06504</name>
</gene>
<feature type="compositionally biased region" description="Basic and acidic residues" evidence="1">
    <location>
        <begin position="238"/>
        <end position="253"/>
    </location>
</feature>
<feature type="region of interest" description="Disordered" evidence="1">
    <location>
        <begin position="55"/>
        <end position="100"/>
    </location>
</feature>
<accession>A0A0N1IT38</accession>
<feature type="region of interest" description="Disordered" evidence="1">
    <location>
        <begin position="166"/>
        <end position="322"/>
    </location>
</feature>
<evidence type="ECO:0000256" key="1">
    <source>
        <dbReference type="SAM" id="MobiDB-lite"/>
    </source>
</evidence>
<feature type="compositionally biased region" description="Polar residues" evidence="1">
    <location>
        <begin position="267"/>
        <end position="276"/>
    </location>
</feature>
<organism evidence="2 3">
    <name type="scientific">Melipona quadrifasciata</name>
    <dbReference type="NCBI Taxonomy" id="166423"/>
    <lineage>
        <taxon>Eukaryota</taxon>
        <taxon>Metazoa</taxon>
        <taxon>Ecdysozoa</taxon>
        <taxon>Arthropoda</taxon>
        <taxon>Hexapoda</taxon>
        <taxon>Insecta</taxon>
        <taxon>Pterygota</taxon>
        <taxon>Neoptera</taxon>
        <taxon>Endopterygota</taxon>
        <taxon>Hymenoptera</taxon>
        <taxon>Apocrita</taxon>
        <taxon>Aculeata</taxon>
        <taxon>Apoidea</taxon>
        <taxon>Anthophila</taxon>
        <taxon>Apidae</taxon>
        <taxon>Melipona</taxon>
    </lineage>
</organism>
<proteinExistence type="predicted"/>
<dbReference type="EMBL" id="KQ435900">
    <property type="protein sequence ID" value="KOX69101.1"/>
    <property type="molecule type" value="Genomic_DNA"/>
</dbReference>
<keyword evidence="3" id="KW-1185">Reference proteome</keyword>
<feature type="compositionally biased region" description="Polar residues" evidence="1">
    <location>
        <begin position="188"/>
        <end position="197"/>
    </location>
</feature>
<dbReference type="Proteomes" id="UP000053105">
    <property type="component" value="Unassembled WGS sequence"/>
</dbReference>
<dbReference type="AlphaFoldDB" id="A0A0N1IT38"/>
<evidence type="ECO:0000313" key="2">
    <source>
        <dbReference type="EMBL" id="KOX69101.1"/>
    </source>
</evidence>
<feature type="compositionally biased region" description="Basic and acidic residues" evidence="1">
    <location>
        <begin position="280"/>
        <end position="295"/>
    </location>
</feature>
<protein>
    <submittedName>
        <fullName evidence="2">Uncharacterized protein</fullName>
    </submittedName>
</protein>
<feature type="compositionally biased region" description="Basic residues" evidence="1">
    <location>
        <begin position="215"/>
        <end position="226"/>
    </location>
</feature>
<feature type="compositionally biased region" description="Basic and acidic residues" evidence="1">
    <location>
        <begin position="63"/>
        <end position="83"/>
    </location>
</feature>
<evidence type="ECO:0000313" key="3">
    <source>
        <dbReference type="Proteomes" id="UP000053105"/>
    </source>
</evidence>
<sequence length="322" mass="36124">MTPRLSVKWNFEEEMGYYYPLKLRTLSWNVSPENLGHMAALSSKQETNKALDRGLMHGTNFPEHVRSTGEMTQDGKQRDDSERQGQPFPADEVSNEDTIADRPRLNVAESHLQGSHSRKDDCTIKARNRRFSAGHQSTRPAYPSSIATFLRLVAVREYEGVTRNLPRVQQAPRSSQGYIHPARPTARVESTQESTGHQPLRRDVPRPDPADRPRSIVKRAHAHRRAYAQGRVLSANRRPAEQHDRSNQERRDPAALQPAHARAVGETASQAGSATAQRAVRTESVDALGDREPRSRVSRLLQPEGAAFERERADPGSVSSRL</sequence>
<reference evidence="2 3" key="1">
    <citation type="submission" date="2015-07" db="EMBL/GenBank/DDBJ databases">
        <title>The genome of Melipona quadrifasciata.</title>
        <authorList>
            <person name="Pan H."/>
            <person name="Kapheim K."/>
        </authorList>
    </citation>
    <scope>NUCLEOTIDE SEQUENCE [LARGE SCALE GENOMIC DNA]</scope>
    <source>
        <strain evidence="2">0111107301</strain>
        <tissue evidence="2">Whole body</tissue>
    </source>
</reference>
<name>A0A0N1IT38_9HYME</name>